<dbReference type="Pfam" id="PF13439">
    <property type="entry name" value="Glyco_transf_4"/>
    <property type="match status" value="1"/>
</dbReference>
<dbReference type="Gene3D" id="3.40.50.2000">
    <property type="entry name" value="Glycogen Phosphorylase B"/>
    <property type="match status" value="2"/>
</dbReference>
<feature type="domain" description="Glycosyl transferase family 1" evidence="3">
    <location>
        <begin position="150"/>
        <end position="262"/>
    </location>
</feature>
<keyword evidence="6" id="KW-1185">Reference proteome</keyword>
<name>A0A1Q5PPL3_9ACTO</name>
<protein>
    <recommendedName>
        <fullName evidence="7">Glycosyltransferase</fullName>
    </recommendedName>
</protein>
<comment type="caution">
    <text evidence="5">The sequence shown here is derived from an EMBL/GenBank/DDBJ whole genome shotgun (WGS) entry which is preliminary data.</text>
</comment>
<accession>A0A1Q5PPL3</accession>
<evidence type="ECO:0008006" key="7">
    <source>
        <dbReference type="Google" id="ProtNLM"/>
    </source>
</evidence>
<dbReference type="Pfam" id="PF00534">
    <property type="entry name" value="Glycos_transf_1"/>
    <property type="match status" value="1"/>
</dbReference>
<dbReference type="PANTHER" id="PTHR12526">
    <property type="entry name" value="GLYCOSYLTRANSFERASE"/>
    <property type="match status" value="1"/>
</dbReference>
<evidence type="ECO:0000256" key="1">
    <source>
        <dbReference type="ARBA" id="ARBA00022676"/>
    </source>
</evidence>
<evidence type="ECO:0000256" key="2">
    <source>
        <dbReference type="ARBA" id="ARBA00022679"/>
    </source>
</evidence>
<evidence type="ECO:0000259" key="3">
    <source>
        <dbReference type="Pfam" id="PF00534"/>
    </source>
</evidence>
<keyword evidence="1" id="KW-0328">Glycosyltransferase</keyword>
<dbReference type="Proteomes" id="UP000186785">
    <property type="component" value="Unassembled WGS sequence"/>
</dbReference>
<evidence type="ECO:0000313" key="6">
    <source>
        <dbReference type="Proteomes" id="UP000186785"/>
    </source>
</evidence>
<sequence>MVKANLLIAGDDLKFIQPLVPYLKPDFNIRFDRWAGPEQHNEQESFSLLKWAEVVHCEWLLGNTVWYSWNKLPGQVLTTRIHFFELKREYGNLLNIENIDKFIAVSRPILERTVEEFRIPRAKICVIPNGIEDKSSLSSCFGTERFYNLAIIGAIPARKGLHRALRILSRLRAIDSRFNLKIYGMAANQVDWVWNDPNQRKYFERCSELIEHYKLTDSVHWVGWTKMSDEYKNIGFVLSLSDEESFHVAPVEGALNGVLPLILSWPGAYWVHPHENIFDSTDRIVEAILCYLDPKKYLGALTNTQEFYRRYSAETVSRQFVEAWKMN</sequence>
<reference evidence="5 6" key="1">
    <citation type="submission" date="2016-11" db="EMBL/GenBank/DDBJ databases">
        <title>Actinomyces gypaetusis sp. nov. isolated from the vulture Gypaetus barbatus in Qinghai Tibet Plateau China.</title>
        <authorList>
            <person name="Meng X."/>
        </authorList>
    </citation>
    <scope>NUCLEOTIDE SEQUENCE [LARGE SCALE GENOMIC DNA]</scope>
    <source>
        <strain evidence="5 6">VUL4_2</strain>
    </source>
</reference>
<dbReference type="PANTHER" id="PTHR12526:SF630">
    <property type="entry name" value="GLYCOSYLTRANSFERASE"/>
    <property type="match status" value="1"/>
</dbReference>
<dbReference type="GO" id="GO:0016757">
    <property type="term" value="F:glycosyltransferase activity"/>
    <property type="evidence" value="ECO:0007669"/>
    <property type="project" value="UniProtKB-KW"/>
</dbReference>
<keyword evidence="2" id="KW-0808">Transferase</keyword>
<dbReference type="AlphaFoldDB" id="A0A1Q5PPL3"/>
<dbReference type="OrthoDB" id="262125at2"/>
<proteinExistence type="predicted"/>
<organism evidence="5 6">
    <name type="scientific">Boudabousia liubingyangii</name>
    <dbReference type="NCBI Taxonomy" id="1921764"/>
    <lineage>
        <taxon>Bacteria</taxon>
        <taxon>Bacillati</taxon>
        <taxon>Actinomycetota</taxon>
        <taxon>Actinomycetes</taxon>
        <taxon>Actinomycetales</taxon>
        <taxon>Actinomycetaceae</taxon>
        <taxon>Boudabousia</taxon>
    </lineage>
</organism>
<gene>
    <name evidence="5" type="ORF">BSR29_00500</name>
</gene>
<dbReference type="EMBL" id="MQSV01000001">
    <property type="protein sequence ID" value="OKL49477.1"/>
    <property type="molecule type" value="Genomic_DNA"/>
</dbReference>
<dbReference type="RefSeq" id="WP_073708368.1">
    <property type="nucleotide sequence ID" value="NZ_MQSV01000001.1"/>
</dbReference>
<dbReference type="SUPFAM" id="SSF53756">
    <property type="entry name" value="UDP-Glycosyltransferase/glycogen phosphorylase"/>
    <property type="match status" value="1"/>
</dbReference>
<evidence type="ECO:0000313" key="5">
    <source>
        <dbReference type="EMBL" id="OKL49477.1"/>
    </source>
</evidence>
<dbReference type="InterPro" id="IPR028098">
    <property type="entry name" value="Glyco_trans_4-like_N"/>
</dbReference>
<feature type="domain" description="Glycosyltransferase subfamily 4-like N-terminal" evidence="4">
    <location>
        <begin position="88"/>
        <end position="132"/>
    </location>
</feature>
<evidence type="ECO:0000259" key="4">
    <source>
        <dbReference type="Pfam" id="PF13439"/>
    </source>
</evidence>
<dbReference type="InterPro" id="IPR001296">
    <property type="entry name" value="Glyco_trans_1"/>
</dbReference>